<dbReference type="InterPro" id="IPR000182">
    <property type="entry name" value="GNAT_dom"/>
</dbReference>
<evidence type="ECO:0000259" key="1">
    <source>
        <dbReference type="PROSITE" id="PS51186"/>
    </source>
</evidence>
<dbReference type="RefSeq" id="WP_344302312.1">
    <property type="nucleotide sequence ID" value="NZ_BAAAQQ010000002.1"/>
</dbReference>
<reference evidence="2 3" key="1">
    <citation type="journal article" date="2019" name="Int. J. Syst. Evol. Microbiol.">
        <title>The Global Catalogue of Microorganisms (GCM) 10K type strain sequencing project: providing services to taxonomists for standard genome sequencing and annotation.</title>
        <authorList>
            <consortium name="The Broad Institute Genomics Platform"/>
            <consortium name="The Broad Institute Genome Sequencing Center for Infectious Disease"/>
            <person name="Wu L."/>
            <person name="Ma J."/>
        </authorList>
    </citation>
    <scope>NUCLEOTIDE SEQUENCE [LARGE SCALE GENOMIC DNA]</scope>
    <source>
        <strain evidence="2 3">JCM 16021</strain>
    </source>
</reference>
<accession>A0ABN2XSG4</accession>
<protein>
    <recommendedName>
        <fullName evidence="1">N-acetyltransferase domain-containing protein</fullName>
    </recommendedName>
</protein>
<proteinExistence type="predicted"/>
<comment type="caution">
    <text evidence="2">The sequence shown here is derived from an EMBL/GenBank/DDBJ whole genome shotgun (WGS) entry which is preliminary data.</text>
</comment>
<dbReference type="Proteomes" id="UP001500575">
    <property type="component" value="Unassembled WGS sequence"/>
</dbReference>
<dbReference type="InterPro" id="IPR016181">
    <property type="entry name" value="Acyl_CoA_acyltransferase"/>
</dbReference>
<dbReference type="EMBL" id="BAAAQQ010000002">
    <property type="protein sequence ID" value="GAA2117111.1"/>
    <property type="molecule type" value="Genomic_DNA"/>
</dbReference>
<gene>
    <name evidence="2" type="ORF">GCM10009843_07790</name>
</gene>
<dbReference type="Gene3D" id="3.40.630.30">
    <property type="match status" value="1"/>
</dbReference>
<dbReference type="SUPFAM" id="SSF55729">
    <property type="entry name" value="Acyl-CoA N-acyltransferases (Nat)"/>
    <property type="match status" value="1"/>
</dbReference>
<evidence type="ECO:0000313" key="2">
    <source>
        <dbReference type="EMBL" id="GAA2117111.1"/>
    </source>
</evidence>
<dbReference type="Pfam" id="PF00583">
    <property type="entry name" value="Acetyltransf_1"/>
    <property type="match status" value="1"/>
</dbReference>
<name>A0ABN2XSG4_9ACTN</name>
<dbReference type="PROSITE" id="PS51186">
    <property type="entry name" value="GNAT"/>
    <property type="match status" value="1"/>
</dbReference>
<evidence type="ECO:0000313" key="3">
    <source>
        <dbReference type="Proteomes" id="UP001500575"/>
    </source>
</evidence>
<keyword evidence="3" id="KW-1185">Reference proteome</keyword>
<feature type="domain" description="N-acetyltransferase" evidence="1">
    <location>
        <begin position="18"/>
        <end position="158"/>
    </location>
</feature>
<organism evidence="2 3">
    <name type="scientific">Nocardioides bigeumensis</name>
    <dbReference type="NCBI Taxonomy" id="433657"/>
    <lineage>
        <taxon>Bacteria</taxon>
        <taxon>Bacillati</taxon>
        <taxon>Actinomycetota</taxon>
        <taxon>Actinomycetes</taxon>
        <taxon>Propionibacteriales</taxon>
        <taxon>Nocardioidaceae</taxon>
        <taxon>Nocardioides</taxon>
    </lineage>
</organism>
<sequence>MSARWRRAAADDAKALRDVEREANLVALAHLFPPDQHAFPDAEVLARWRATLAETGVVVDLAEGPEGAVAFAAYDADTLRHLAVVPSRWGAGLGRDGVERAVSAIAAGGAKAAYLWVLDANEGARGLYRHLGWAESEEARAAEWPPYPREHRWVLRLTPAPKPV</sequence>